<evidence type="ECO:0000256" key="1">
    <source>
        <dbReference type="ARBA" id="ARBA00022801"/>
    </source>
</evidence>
<dbReference type="PANTHER" id="PTHR30404:SF0">
    <property type="entry name" value="N-ACETYLMURAMOYL-L-ALANINE AMIDASE AMIC"/>
    <property type="match status" value="1"/>
</dbReference>
<feature type="domain" description="MurNAc-LAA" evidence="2">
    <location>
        <begin position="871"/>
        <end position="1011"/>
    </location>
</feature>
<protein>
    <submittedName>
        <fullName evidence="3">N-acetylmuramoyl-L-alanine amidase</fullName>
    </submittedName>
</protein>
<dbReference type="InterPro" id="IPR050695">
    <property type="entry name" value="N-acetylmuramoyl_amidase_3"/>
</dbReference>
<dbReference type="Proteomes" id="UP000512286">
    <property type="component" value="Chromosome"/>
</dbReference>
<evidence type="ECO:0000313" key="3">
    <source>
        <dbReference type="EMBL" id="QLY79117.1"/>
    </source>
</evidence>
<dbReference type="InterPro" id="IPR002508">
    <property type="entry name" value="MurNAc-LAA_cat"/>
</dbReference>
<dbReference type="GO" id="GO:0009253">
    <property type="term" value="P:peptidoglycan catabolic process"/>
    <property type="evidence" value="ECO:0007669"/>
    <property type="project" value="InterPro"/>
</dbReference>
<accession>A0A7D6VRC2</accession>
<dbReference type="GO" id="GO:0030288">
    <property type="term" value="C:outer membrane-bounded periplasmic space"/>
    <property type="evidence" value="ECO:0007669"/>
    <property type="project" value="TreeGrafter"/>
</dbReference>
<dbReference type="GO" id="GO:0008745">
    <property type="term" value="F:N-acetylmuramoyl-L-alanine amidase activity"/>
    <property type="evidence" value="ECO:0007669"/>
    <property type="project" value="InterPro"/>
</dbReference>
<gene>
    <name evidence="3" type="ORF">HZF06_18830</name>
</gene>
<reference evidence="3 4" key="1">
    <citation type="submission" date="2020-07" db="EMBL/GenBank/DDBJ databases">
        <title>Electron transfer.</title>
        <authorList>
            <person name="Huang L."/>
            <person name="Liu X."/>
            <person name="Zhou S."/>
        </authorList>
    </citation>
    <scope>NUCLEOTIDE SEQUENCE [LARGE SCALE GENOMIC DNA]</scope>
    <source>
        <strain evidence="3 4">Lx1</strain>
    </source>
</reference>
<dbReference type="PANTHER" id="PTHR30404">
    <property type="entry name" value="N-ACETYLMURAMOYL-L-ALANINE AMIDASE"/>
    <property type="match status" value="1"/>
</dbReference>
<dbReference type="SMART" id="SM00646">
    <property type="entry name" value="Ami_3"/>
    <property type="match status" value="1"/>
</dbReference>
<dbReference type="RefSeq" id="WP_181601340.1">
    <property type="nucleotide sequence ID" value="NZ_CP059378.1"/>
</dbReference>
<evidence type="ECO:0000313" key="4">
    <source>
        <dbReference type="Proteomes" id="UP000512286"/>
    </source>
</evidence>
<name>A0A7D6VRC2_9CLOT</name>
<dbReference type="AlphaFoldDB" id="A0A7D6VRC2"/>
<proteinExistence type="predicted"/>
<sequence length="1014" mass="112644">MKRVISTLVAIIVMFTNITIITKADTTTSIMAKTTAMLPQLINIEAPINNETITNSGVDISGWAINNSGFKAIKVYVNGNYLEDAIYGFYRYDVQAVYPKYSDSLTSGFKISINKNSLVAGKNIIQLNFIGNDGGVENRSIILNYQVIQHKYNLELPYSDNIDSDLNIQGWSADGTGIKNVEVFIDNVLKGNAKINIKRQDVYNVFNNYADSDKSGFELKIAKTDISYGNHKLRVEITQNSGNKATVVKDFYQYKYKPIFNIDSPIDIINVKKDLLIQGWILNYTGISEINVYNNGSSLGKATIGLPRKDVYNVYPQYNNENSGFTYNIPIGKLQNGINEVMFEAISNDGKSILFTKSFEFQDLGFRSNIDSPEAEVNNTDLVISGWALDSYGISKVNVYIDDEYQSSAEIGINRYDVNNAYPKYNTIDSGYKLTLDKTKFKVGSHKLKVETISNSGKVYYQERNFVLNKMASLMNLESPYLNYYFLSSSPILNVSGWAITNDGVKDIKVYVDNKFVSNAVYGGYRPDVASAYPKYNKEYSGFSYSLDLSKYPKGKHTIKVIVTSVDGAIIEQYKDISTYDTLSIGNIDTPSNYVYENNNVNVLGWALNYSGIKSIDVYLNNKYLGEATYGLERRDVADTFEDYPSSLNSGFSFNIASELLNFNNSNIKLIINGNDNTKVELNKQILVKYQPRINIETTYNNEVLSADVKISGWAIAHNGVSKINMYANKKFIGTAQYGTQRYDVAFAYPNYVASLNSGFNFTIPSSSLNAGMNEIVVEMISNDGEKITNTINIRYASKLIVIDPGHDYGGDYGAVAIHNGVKYEETVLNMEVAVKLKASLEAKGYKVEMTRQLWEKPISKSARESLEARANFANALKADLFISIHHDSSSAPSARGTSTHYSTYKPGIDNEGIITIPKGQSYEGAYIDTTPSSAAILSRDLASKIVNSVSRDLGRINRGADDHNLYVTVNTNMAAVLVEGGFISNPDEAAAMANSVNQQKFADAIANSVKEMF</sequence>
<dbReference type="EMBL" id="CP059378">
    <property type="protein sequence ID" value="QLY79117.1"/>
    <property type="molecule type" value="Genomic_DNA"/>
</dbReference>
<organism evidence="3 4">
    <name type="scientific">Clostridium intestinale</name>
    <dbReference type="NCBI Taxonomy" id="36845"/>
    <lineage>
        <taxon>Bacteria</taxon>
        <taxon>Bacillati</taxon>
        <taxon>Bacillota</taxon>
        <taxon>Clostridia</taxon>
        <taxon>Eubacteriales</taxon>
        <taxon>Clostridiaceae</taxon>
        <taxon>Clostridium</taxon>
    </lineage>
</organism>
<dbReference type="SUPFAM" id="SSF53187">
    <property type="entry name" value="Zn-dependent exopeptidases"/>
    <property type="match status" value="1"/>
</dbReference>
<dbReference type="Gene3D" id="3.40.630.40">
    <property type="entry name" value="Zn-dependent exopeptidases"/>
    <property type="match status" value="1"/>
</dbReference>
<dbReference type="Pfam" id="PF01520">
    <property type="entry name" value="Amidase_3"/>
    <property type="match status" value="1"/>
</dbReference>
<dbReference type="KEGG" id="cint:HZF06_18830"/>
<evidence type="ECO:0000259" key="2">
    <source>
        <dbReference type="SMART" id="SM00646"/>
    </source>
</evidence>
<keyword evidence="1" id="KW-0378">Hydrolase</keyword>
<dbReference type="CDD" id="cd02696">
    <property type="entry name" value="MurNAc-LAA"/>
    <property type="match status" value="1"/>
</dbReference>